<dbReference type="OrthoDB" id="9795347at2"/>
<comment type="caution">
    <text evidence="17">The sequence shown here is derived from an EMBL/GenBank/DDBJ whole genome shotgun (WGS) entry which is preliminary data.</text>
</comment>
<dbReference type="Proteomes" id="UP000445696">
    <property type="component" value="Unassembled WGS sequence"/>
</dbReference>
<evidence type="ECO:0000259" key="16">
    <source>
        <dbReference type="PROSITE" id="PS51747"/>
    </source>
</evidence>
<evidence type="ECO:0000256" key="7">
    <source>
        <dbReference type="ARBA" id="ARBA00022801"/>
    </source>
</evidence>
<dbReference type="EC" id="3.5.4.5" evidence="4 15"/>
<comment type="function">
    <text evidence="2 15">This enzyme scavenges exogenous and endogenous cytidine and 2'-deoxycytidine for UMP synthesis.</text>
</comment>
<organism evidence="17 18">
    <name type="scientific">Sneathiella chungangensis</name>
    <dbReference type="NCBI Taxonomy" id="1418234"/>
    <lineage>
        <taxon>Bacteria</taxon>
        <taxon>Pseudomonadati</taxon>
        <taxon>Pseudomonadota</taxon>
        <taxon>Alphaproteobacteria</taxon>
        <taxon>Sneathiellales</taxon>
        <taxon>Sneathiellaceae</taxon>
        <taxon>Sneathiella</taxon>
    </lineage>
</organism>
<dbReference type="GO" id="GO:0005829">
    <property type="term" value="C:cytosol"/>
    <property type="evidence" value="ECO:0007669"/>
    <property type="project" value="TreeGrafter"/>
</dbReference>
<comment type="catalytic activity">
    <reaction evidence="10 15">
        <text>2'-deoxycytidine + H2O + H(+) = 2'-deoxyuridine + NH4(+)</text>
        <dbReference type="Rhea" id="RHEA:13433"/>
        <dbReference type="ChEBI" id="CHEBI:15377"/>
        <dbReference type="ChEBI" id="CHEBI:15378"/>
        <dbReference type="ChEBI" id="CHEBI:15698"/>
        <dbReference type="ChEBI" id="CHEBI:16450"/>
        <dbReference type="ChEBI" id="CHEBI:28938"/>
        <dbReference type="EC" id="3.5.4.5"/>
    </reaction>
</comment>
<feature type="binding site" evidence="14">
    <location>
        <position position="53"/>
    </location>
    <ligand>
        <name>Zn(2+)</name>
        <dbReference type="ChEBI" id="CHEBI:29105"/>
        <note>catalytic</note>
    </ligand>
</feature>
<dbReference type="GO" id="GO:0072527">
    <property type="term" value="P:pyrimidine-containing compound metabolic process"/>
    <property type="evidence" value="ECO:0007669"/>
    <property type="project" value="UniProtKB-ARBA"/>
</dbReference>
<dbReference type="PROSITE" id="PS51747">
    <property type="entry name" value="CYT_DCMP_DEAMINASES_2"/>
    <property type="match status" value="1"/>
</dbReference>
<keyword evidence="6 14" id="KW-0479">Metal-binding</keyword>
<dbReference type="SUPFAM" id="SSF53927">
    <property type="entry name" value="Cytidine deaminase-like"/>
    <property type="match status" value="1"/>
</dbReference>
<evidence type="ECO:0000256" key="13">
    <source>
        <dbReference type="PIRSR" id="PIRSR606262-2"/>
    </source>
</evidence>
<accession>A0A845MIW3</accession>
<dbReference type="PROSITE" id="PS00903">
    <property type="entry name" value="CYT_DCMP_DEAMINASES_1"/>
    <property type="match status" value="1"/>
</dbReference>
<dbReference type="InterPro" id="IPR016193">
    <property type="entry name" value="Cytidine_deaminase-like"/>
</dbReference>
<dbReference type="NCBIfam" id="NF004064">
    <property type="entry name" value="PRK05578.1"/>
    <property type="match status" value="1"/>
</dbReference>
<protein>
    <recommendedName>
        <fullName evidence="5 15">Cytidine deaminase</fullName>
        <ecNumber evidence="4 15">3.5.4.5</ecNumber>
    </recommendedName>
    <alternativeName>
        <fullName evidence="9 15">Cytidine aminohydrolase</fullName>
    </alternativeName>
</protein>
<evidence type="ECO:0000256" key="3">
    <source>
        <dbReference type="ARBA" id="ARBA00006576"/>
    </source>
</evidence>
<gene>
    <name evidence="17" type="primary">cdd</name>
    <name evidence="17" type="ORF">GQF03_14530</name>
</gene>
<feature type="binding site" evidence="14">
    <location>
        <position position="95"/>
    </location>
    <ligand>
        <name>Zn(2+)</name>
        <dbReference type="ChEBI" id="CHEBI:29105"/>
        <note>catalytic</note>
    </ligand>
</feature>
<evidence type="ECO:0000256" key="6">
    <source>
        <dbReference type="ARBA" id="ARBA00022723"/>
    </source>
</evidence>
<name>A0A845MIW3_9PROT</name>
<comment type="similarity">
    <text evidence="3 15">Belongs to the cytidine and deoxycytidylate deaminase family.</text>
</comment>
<evidence type="ECO:0000256" key="8">
    <source>
        <dbReference type="ARBA" id="ARBA00022833"/>
    </source>
</evidence>
<comment type="cofactor">
    <cofactor evidence="1 14 15">
        <name>Zn(2+)</name>
        <dbReference type="ChEBI" id="CHEBI:29105"/>
    </cofactor>
</comment>
<dbReference type="CDD" id="cd01283">
    <property type="entry name" value="cytidine_deaminase"/>
    <property type="match status" value="1"/>
</dbReference>
<evidence type="ECO:0000256" key="10">
    <source>
        <dbReference type="ARBA" id="ARBA00049252"/>
    </source>
</evidence>
<dbReference type="AlphaFoldDB" id="A0A845MIW3"/>
<dbReference type="GO" id="GO:0004126">
    <property type="term" value="F:cytidine deaminase activity"/>
    <property type="evidence" value="ECO:0007669"/>
    <property type="project" value="UniProtKB-UniRule"/>
</dbReference>
<dbReference type="GO" id="GO:0008270">
    <property type="term" value="F:zinc ion binding"/>
    <property type="evidence" value="ECO:0007669"/>
    <property type="project" value="UniProtKB-UniRule"/>
</dbReference>
<keyword evidence="7 15" id="KW-0378">Hydrolase</keyword>
<evidence type="ECO:0000256" key="2">
    <source>
        <dbReference type="ARBA" id="ARBA00003949"/>
    </source>
</evidence>
<evidence type="ECO:0000256" key="12">
    <source>
        <dbReference type="PIRSR" id="PIRSR606262-1"/>
    </source>
</evidence>
<evidence type="ECO:0000256" key="9">
    <source>
        <dbReference type="ARBA" id="ARBA00032005"/>
    </source>
</evidence>
<dbReference type="RefSeq" id="WP_161340009.1">
    <property type="nucleotide sequence ID" value="NZ_JBHSDG010000003.1"/>
</dbReference>
<evidence type="ECO:0000256" key="14">
    <source>
        <dbReference type="PIRSR" id="PIRSR606262-3"/>
    </source>
</evidence>
<dbReference type="PANTHER" id="PTHR11644">
    <property type="entry name" value="CYTIDINE DEAMINASE"/>
    <property type="match status" value="1"/>
</dbReference>
<dbReference type="InterPro" id="IPR016192">
    <property type="entry name" value="APOBEC/CMP_deaminase_Zn-bd"/>
</dbReference>
<comment type="catalytic activity">
    <reaction evidence="11 15">
        <text>cytidine + H2O + H(+) = uridine + NH4(+)</text>
        <dbReference type="Rhea" id="RHEA:16069"/>
        <dbReference type="ChEBI" id="CHEBI:15377"/>
        <dbReference type="ChEBI" id="CHEBI:15378"/>
        <dbReference type="ChEBI" id="CHEBI:16704"/>
        <dbReference type="ChEBI" id="CHEBI:17562"/>
        <dbReference type="ChEBI" id="CHEBI:28938"/>
        <dbReference type="EC" id="3.5.4.5"/>
    </reaction>
</comment>
<dbReference type="Pfam" id="PF00383">
    <property type="entry name" value="dCMP_cyt_deam_1"/>
    <property type="match status" value="1"/>
</dbReference>
<evidence type="ECO:0000256" key="1">
    <source>
        <dbReference type="ARBA" id="ARBA00001947"/>
    </source>
</evidence>
<dbReference type="InterPro" id="IPR050202">
    <property type="entry name" value="Cyt/Deoxycyt_deaminase"/>
</dbReference>
<dbReference type="NCBIfam" id="TIGR01354">
    <property type="entry name" value="cyt_deam_tetra"/>
    <property type="match status" value="1"/>
</dbReference>
<proteinExistence type="inferred from homology"/>
<dbReference type="GO" id="GO:0055086">
    <property type="term" value="P:nucleobase-containing small molecule metabolic process"/>
    <property type="evidence" value="ECO:0007669"/>
    <property type="project" value="UniProtKB-ARBA"/>
</dbReference>
<evidence type="ECO:0000313" key="17">
    <source>
        <dbReference type="EMBL" id="MZR23552.1"/>
    </source>
</evidence>
<dbReference type="InterPro" id="IPR006262">
    <property type="entry name" value="Cyt_deam_tetra"/>
</dbReference>
<dbReference type="EMBL" id="WTVA01000015">
    <property type="protein sequence ID" value="MZR23552.1"/>
    <property type="molecule type" value="Genomic_DNA"/>
</dbReference>
<feature type="active site" description="Proton donor" evidence="12">
    <location>
        <position position="55"/>
    </location>
</feature>
<dbReference type="Gene3D" id="3.40.140.10">
    <property type="entry name" value="Cytidine Deaminase, domain 2"/>
    <property type="match status" value="1"/>
</dbReference>
<reference evidence="17 18" key="1">
    <citation type="journal article" date="2014" name="Int. J. Syst. Evol. Microbiol.">
        <title>Sneathiella chungangensis sp. nov., isolated from a marine sand, and emended description of the genus Sneathiella.</title>
        <authorList>
            <person name="Siamphan C."/>
            <person name="Kim H."/>
            <person name="Lee J.S."/>
            <person name="Kim W."/>
        </authorList>
    </citation>
    <scope>NUCLEOTIDE SEQUENCE [LARGE SCALE GENOMIC DNA]</scope>
    <source>
        <strain evidence="17 18">KCTC 32476</strain>
    </source>
</reference>
<dbReference type="PANTHER" id="PTHR11644:SF2">
    <property type="entry name" value="CYTIDINE DEAMINASE"/>
    <property type="match status" value="1"/>
</dbReference>
<feature type="binding site" evidence="13">
    <location>
        <begin position="42"/>
        <end position="48"/>
    </location>
    <ligand>
        <name>substrate</name>
    </ligand>
</feature>
<evidence type="ECO:0000256" key="15">
    <source>
        <dbReference type="RuleBase" id="RU364006"/>
    </source>
</evidence>
<sequence>MTEIDLKAKARDAMANAYSPYSRFKVGAAILTEAGNVFTGCNVENISYGLSICAERNAIVHAVAVEGPGMKLKEIVVTNHNENGDSGACSPCGACRQFMIEFSSPSTQVTYPGESGDVVTTVKKLLPESFRF</sequence>
<evidence type="ECO:0000256" key="4">
    <source>
        <dbReference type="ARBA" id="ARBA00012783"/>
    </source>
</evidence>
<dbReference type="FunFam" id="3.40.140.10:FF:000008">
    <property type="entry name" value="Cytidine deaminase"/>
    <property type="match status" value="1"/>
</dbReference>
<evidence type="ECO:0000313" key="18">
    <source>
        <dbReference type="Proteomes" id="UP000445696"/>
    </source>
</evidence>
<feature type="domain" description="CMP/dCMP-type deaminase" evidence="16">
    <location>
        <begin position="1"/>
        <end position="132"/>
    </location>
</feature>
<dbReference type="InterPro" id="IPR002125">
    <property type="entry name" value="CMP_dCMP_dom"/>
</dbReference>
<keyword evidence="8 14" id="KW-0862">Zinc</keyword>
<evidence type="ECO:0000256" key="11">
    <source>
        <dbReference type="ARBA" id="ARBA00049558"/>
    </source>
</evidence>
<keyword evidence="18" id="KW-1185">Reference proteome</keyword>
<feature type="binding site" evidence="14">
    <location>
        <position position="92"/>
    </location>
    <ligand>
        <name>Zn(2+)</name>
        <dbReference type="ChEBI" id="CHEBI:29105"/>
        <note>catalytic</note>
    </ligand>
</feature>
<evidence type="ECO:0000256" key="5">
    <source>
        <dbReference type="ARBA" id="ARBA00018266"/>
    </source>
</evidence>
<dbReference type="GO" id="GO:0042802">
    <property type="term" value="F:identical protein binding"/>
    <property type="evidence" value="ECO:0007669"/>
    <property type="project" value="UniProtKB-ARBA"/>
</dbReference>